<comment type="similarity">
    <text evidence="2 10">Belongs to the alpha/beta interferon family.</text>
</comment>
<keyword evidence="5 11" id="KW-0732">Signal</keyword>
<dbReference type="InParanoid" id="A0A1S3FIC0"/>
<dbReference type="FunFam" id="1.20.1250.10:FF:000033">
    <property type="entry name" value="Interferon epsilon"/>
    <property type="match status" value="1"/>
</dbReference>
<dbReference type="GO" id="GO:0051607">
    <property type="term" value="P:defense response to virus"/>
    <property type="evidence" value="ECO:0007669"/>
    <property type="project" value="UniProtKB-KW"/>
</dbReference>
<dbReference type="PANTHER" id="PTHR11691:SF8">
    <property type="entry name" value="INTERFERON EPSILON"/>
    <property type="match status" value="1"/>
</dbReference>
<dbReference type="RefSeq" id="XP_012876256.1">
    <property type="nucleotide sequence ID" value="XM_013020802.1"/>
</dbReference>
<dbReference type="GeneID" id="105989013"/>
<accession>A0A1S3FIC0</accession>
<keyword evidence="7" id="KW-1015">Disulfide bond</keyword>
<dbReference type="GO" id="GO:0005615">
    <property type="term" value="C:extracellular space"/>
    <property type="evidence" value="ECO:0007669"/>
    <property type="project" value="UniProtKB-KW"/>
</dbReference>
<dbReference type="PRINTS" id="PR00266">
    <property type="entry name" value="INTERFERONAB"/>
</dbReference>
<dbReference type="SUPFAM" id="SSF47266">
    <property type="entry name" value="4-helical cytokines"/>
    <property type="match status" value="1"/>
</dbReference>
<reference evidence="13" key="1">
    <citation type="submission" date="2025-08" db="UniProtKB">
        <authorList>
            <consortium name="RefSeq"/>
        </authorList>
    </citation>
    <scope>IDENTIFICATION</scope>
    <source>
        <tissue evidence="13">Kidney</tissue>
    </source>
</reference>
<evidence type="ECO:0000256" key="4">
    <source>
        <dbReference type="ARBA" id="ARBA00022525"/>
    </source>
</evidence>
<evidence type="ECO:0000256" key="1">
    <source>
        <dbReference type="ARBA" id="ARBA00004613"/>
    </source>
</evidence>
<dbReference type="GO" id="GO:0005125">
    <property type="term" value="F:cytokine activity"/>
    <property type="evidence" value="ECO:0007669"/>
    <property type="project" value="UniProtKB-KW"/>
</dbReference>
<evidence type="ECO:0000256" key="10">
    <source>
        <dbReference type="RuleBase" id="RU000436"/>
    </source>
</evidence>
<dbReference type="KEGG" id="dord:105989013"/>
<evidence type="ECO:0000256" key="9">
    <source>
        <dbReference type="ARBA" id="ARBA00075626"/>
    </source>
</evidence>
<keyword evidence="6 10" id="KW-0051">Antiviral defense</keyword>
<gene>
    <name evidence="13" type="primary">Ifne</name>
</gene>
<dbReference type="AlphaFoldDB" id="A0A1S3FIC0"/>
<dbReference type="InterPro" id="IPR000471">
    <property type="entry name" value="Interferon_alpha/beta/delta"/>
</dbReference>
<dbReference type="GO" id="GO:0005126">
    <property type="term" value="F:cytokine receptor binding"/>
    <property type="evidence" value="ECO:0007669"/>
    <property type="project" value="InterPro"/>
</dbReference>
<protein>
    <recommendedName>
        <fullName evidence="8">Interferon epsilon</fullName>
    </recommendedName>
    <alternativeName>
        <fullName evidence="9">Interferon epsilon-1</fullName>
    </alternativeName>
</protein>
<dbReference type="CTD" id="338376"/>
<name>A0A1S3FIC0_DIPOR</name>
<evidence type="ECO:0000313" key="12">
    <source>
        <dbReference type="Proteomes" id="UP000081671"/>
    </source>
</evidence>
<keyword evidence="12" id="KW-1185">Reference proteome</keyword>
<proteinExistence type="inferred from homology"/>
<sequence>MFHKQFLEIGLVLLASSVFSLEENLVLFQPRMTRESLQLLNNLQTSSIQQCLPHRKNFLFPWKSMSPHQYQKEHILAFIYEVLQQIFSLFQAKTFLGLQKENHTKFLTELHQQLEYLQVFMRLEAEQQNGAWGGDNLRLQVKAYFRRIHAYLENQAYSSCARIIVQVEVNRCLLFVLTLTRSLRK</sequence>
<keyword evidence="3 10" id="KW-0202">Cytokine</keyword>
<evidence type="ECO:0000313" key="13">
    <source>
        <dbReference type="RefSeq" id="XP_012876256.1"/>
    </source>
</evidence>
<dbReference type="SMART" id="SM00076">
    <property type="entry name" value="IFabd"/>
    <property type="match status" value="1"/>
</dbReference>
<evidence type="ECO:0000256" key="2">
    <source>
        <dbReference type="ARBA" id="ARBA00011033"/>
    </source>
</evidence>
<dbReference type="Gene3D" id="1.20.1250.10">
    <property type="match status" value="1"/>
</dbReference>
<comment type="subcellular location">
    <subcellularLocation>
        <location evidence="1">Secreted</location>
    </subcellularLocation>
</comment>
<feature type="signal peptide" evidence="11">
    <location>
        <begin position="1"/>
        <end position="20"/>
    </location>
</feature>
<evidence type="ECO:0000256" key="3">
    <source>
        <dbReference type="ARBA" id="ARBA00022514"/>
    </source>
</evidence>
<evidence type="ECO:0000256" key="8">
    <source>
        <dbReference type="ARBA" id="ARBA00067447"/>
    </source>
</evidence>
<dbReference type="Proteomes" id="UP000081671">
    <property type="component" value="Unplaced"/>
</dbReference>
<dbReference type="Pfam" id="PF00143">
    <property type="entry name" value="Interferon"/>
    <property type="match status" value="1"/>
</dbReference>
<dbReference type="InterPro" id="IPR009079">
    <property type="entry name" value="4_helix_cytokine-like_core"/>
</dbReference>
<evidence type="ECO:0000256" key="11">
    <source>
        <dbReference type="SAM" id="SignalP"/>
    </source>
</evidence>
<evidence type="ECO:0000256" key="5">
    <source>
        <dbReference type="ARBA" id="ARBA00022729"/>
    </source>
</evidence>
<evidence type="ECO:0000256" key="6">
    <source>
        <dbReference type="ARBA" id="ARBA00023118"/>
    </source>
</evidence>
<feature type="chain" id="PRO_5010295402" description="Interferon epsilon" evidence="11">
    <location>
        <begin position="21"/>
        <end position="185"/>
    </location>
</feature>
<dbReference type="FunCoup" id="A0A1S3FIC0">
    <property type="interactions" value="436"/>
</dbReference>
<organism evidence="12 13">
    <name type="scientific">Dipodomys ordii</name>
    <name type="common">Ord's kangaroo rat</name>
    <dbReference type="NCBI Taxonomy" id="10020"/>
    <lineage>
        <taxon>Eukaryota</taxon>
        <taxon>Metazoa</taxon>
        <taxon>Chordata</taxon>
        <taxon>Craniata</taxon>
        <taxon>Vertebrata</taxon>
        <taxon>Euteleostomi</taxon>
        <taxon>Mammalia</taxon>
        <taxon>Eutheria</taxon>
        <taxon>Euarchontoglires</taxon>
        <taxon>Glires</taxon>
        <taxon>Rodentia</taxon>
        <taxon>Castorimorpha</taxon>
        <taxon>Heteromyidae</taxon>
        <taxon>Dipodomyinae</taxon>
        <taxon>Dipodomys</taxon>
    </lineage>
</organism>
<evidence type="ECO:0000256" key="7">
    <source>
        <dbReference type="ARBA" id="ARBA00023157"/>
    </source>
</evidence>
<dbReference type="OrthoDB" id="8922121at2759"/>
<dbReference type="PANTHER" id="PTHR11691">
    <property type="entry name" value="TYPE I INTERFERON"/>
    <property type="match status" value="1"/>
</dbReference>
<keyword evidence="4" id="KW-0964">Secreted</keyword>